<dbReference type="STRING" id="3694.A0A2K2B1I3"/>
<dbReference type="SUPFAM" id="SSF56784">
    <property type="entry name" value="HAD-like"/>
    <property type="match status" value="1"/>
</dbReference>
<keyword evidence="1" id="KW-1133">Transmembrane helix</keyword>
<accession>A0A2K2B1I3</accession>
<evidence type="ECO:0000256" key="1">
    <source>
        <dbReference type="SAM" id="Phobius"/>
    </source>
</evidence>
<protein>
    <recommendedName>
        <fullName evidence="4">P-type ATPase C-terminal domain-containing protein</fullName>
    </recommendedName>
</protein>
<dbReference type="InterPro" id="IPR036412">
    <property type="entry name" value="HAD-like_sf"/>
</dbReference>
<dbReference type="EMBL" id="CM009292">
    <property type="protein sequence ID" value="PNT43638.1"/>
    <property type="molecule type" value="Genomic_DNA"/>
</dbReference>
<dbReference type="Pfam" id="PF08282">
    <property type="entry name" value="Hydrolase_3"/>
    <property type="match status" value="1"/>
</dbReference>
<keyword evidence="1" id="KW-0472">Membrane</keyword>
<sequence length="144" mass="15844">MKAEVPKDQSLKKEKEILIKGGNIIKIAEFILLSLTLHHFLALAIGCASVICCRISPKQKALVTRLVKEGTKKTTLAIGDGANDVGMIQEADIGVDISGVEGEIFVPSMLTCCYFQLFLGSICHLKFHVLLIFKLSWTRNIMLV</sequence>
<dbReference type="PANTHER" id="PTHR24092:SF150">
    <property type="entry name" value="PHOSPHOLIPID-TRANSPORTING ATPASE"/>
    <property type="match status" value="1"/>
</dbReference>
<dbReference type="Gene3D" id="3.40.50.1000">
    <property type="entry name" value="HAD superfamily/HAD-like"/>
    <property type="match status" value="1"/>
</dbReference>
<evidence type="ECO:0000313" key="2">
    <source>
        <dbReference type="EMBL" id="PNT43638.1"/>
    </source>
</evidence>
<gene>
    <name evidence="2" type="ORF">POPTR_003G045900</name>
</gene>
<proteinExistence type="predicted"/>
<dbReference type="InterPro" id="IPR023214">
    <property type="entry name" value="HAD_sf"/>
</dbReference>
<dbReference type="InParanoid" id="A0A2K2B1I3"/>
<dbReference type="AlphaFoldDB" id="A0A2K2B1I3"/>
<evidence type="ECO:0008006" key="4">
    <source>
        <dbReference type="Google" id="ProtNLM"/>
    </source>
</evidence>
<reference evidence="2 3" key="1">
    <citation type="journal article" date="2006" name="Science">
        <title>The genome of black cottonwood, Populus trichocarpa (Torr. &amp; Gray).</title>
        <authorList>
            <person name="Tuskan G.A."/>
            <person name="Difazio S."/>
            <person name="Jansson S."/>
            <person name="Bohlmann J."/>
            <person name="Grigoriev I."/>
            <person name="Hellsten U."/>
            <person name="Putnam N."/>
            <person name="Ralph S."/>
            <person name="Rombauts S."/>
            <person name="Salamov A."/>
            <person name="Schein J."/>
            <person name="Sterck L."/>
            <person name="Aerts A."/>
            <person name="Bhalerao R.R."/>
            <person name="Bhalerao R.P."/>
            <person name="Blaudez D."/>
            <person name="Boerjan W."/>
            <person name="Brun A."/>
            <person name="Brunner A."/>
            <person name="Busov V."/>
            <person name="Campbell M."/>
            <person name="Carlson J."/>
            <person name="Chalot M."/>
            <person name="Chapman J."/>
            <person name="Chen G.L."/>
            <person name="Cooper D."/>
            <person name="Coutinho P.M."/>
            <person name="Couturier J."/>
            <person name="Covert S."/>
            <person name="Cronk Q."/>
            <person name="Cunningham R."/>
            <person name="Davis J."/>
            <person name="Degroeve S."/>
            <person name="Dejardin A."/>
            <person name="Depamphilis C."/>
            <person name="Detter J."/>
            <person name="Dirks B."/>
            <person name="Dubchak I."/>
            <person name="Duplessis S."/>
            <person name="Ehlting J."/>
            <person name="Ellis B."/>
            <person name="Gendler K."/>
            <person name="Goodstein D."/>
            <person name="Gribskov M."/>
            <person name="Grimwood J."/>
            <person name="Groover A."/>
            <person name="Gunter L."/>
            <person name="Hamberger B."/>
            <person name="Heinze B."/>
            <person name="Helariutta Y."/>
            <person name="Henrissat B."/>
            <person name="Holligan D."/>
            <person name="Holt R."/>
            <person name="Huang W."/>
            <person name="Islam-Faridi N."/>
            <person name="Jones S."/>
            <person name="Jones-Rhoades M."/>
            <person name="Jorgensen R."/>
            <person name="Joshi C."/>
            <person name="Kangasjarvi J."/>
            <person name="Karlsson J."/>
            <person name="Kelleher C."/>
            <person name="Kirkpatrick R."/>
            <person name="Kirst M."/>
            <person name="Kohler A."/>
            <person name="Kalluri U."/>
            <person name="Larimer F."/>
            <person name="Leebens-Mack J."/>
            <person name="Leple J.C."/>
            <person name="Locascio P."/>
            <person name="Lou Y."/>
            <person name="Lucas S."/>
            <person name="Martin F."/>
            <person name="Montanini B."/>
            <person name="Napoli C."/>
            <person name="Nelson D.R."/>
            <person name="Nelson C."/>
            <person name="Nieminen K."/>
            <person name="Nilsson O."/>
            <person name="Pereda V."/>
            <person name="Peter G."/>
            <person name="Philippe R."/>
            <person name="Pilate G."/>
            <person name="Poliakov A."/>
            <person name="Razumovskaya J."/>
            <person name="Richardson P."/>
            <person name="Rinaldi C."/>
            <person name="Ritland K."/>
            <person name="Rouze P."/>
            <person name="Ryaboy D."/>
            <person name="Schmutz J."/>
            <person name="Schrader J."/>
            <person name="Segerman B."/>
            <person name="Shin H."/>
            <person name="Siddiqui A."/>
            <person name="Sterky F."/>
            <person name="Terry A."/>
            <person name="Tsai C.J."/>
            <person name="Uberbacher E."/>
            <person name="Unneberg P."/>
            <person name="Vahala J."/>
            <person name="Wall K."/>
            <person name="Wessler S."/>
            <person name="Yang G."/>
            <person name="Yin T."/>
            <person name="Douglas C."/>
            <person name="Marra M."/>
            <person name="Sandberg G."/>
            <person name="Van de Peer Y."/>
            <person name="Rokhsar D."/>
        </authorList>
    </citation>
    <scope>NUCLEOTIDE SEQUENCE [LARGE SCALE GENOMIC DNA]</scope>
    <source>
        <strain evidence="3">cv. Nisqually</strain>
    </source>
</reference>
<keyword evidence="1" id="KW-0812">Transmembrane</keyword>
<dbReference type="PANTHER" id="PTHR24092">
    <property type="entry name" value="PROBABLE PHOSPHOLIPID-TRANSPORTING ATPASE"/>
    <property type="match status" value="1"/>
</dbReference>
<feature type="transmembrane region" description="Helical" evidence="1">
    <location>
        <begin position="30"/>
        <end position="51"/>
    </location>
</feature>
<organism evidence="2 3">
    <name type="scientific">Populus trichocarpa</name>
    <name type="common">Western balsam poplar</name>
    <name type="synonym">Populus balsamifera subsp. trichocarpa</name>
    <dbReference type="NCBI Taxonomy" id="3694"/>
    <lineage>
        <taxon>Eukaryota</taxon>
        <taxon>Viridiplantae</taxon>
        <taxon>Streptophyta</taxon>
        <taxon>Embryophyta</taxon>
        <taxon>Tracheophyta</taxon>
        <taxon>Spermatophyta</taxon>
        <taxon>Magnoliopsida</taxon>
        <taxon>eudicotyledons</taxon>
        <taxon>Gunneridae</taxon>
        <taxon>Pentapetalae</taxon>
        <taxon>rosids</taxon>
        <taxon>fabids</taxon>
        <taxon>Malpighiales</taxon>
        <taxon>Salicaceae</taxon>
        <taxon>Saliceae</taxon>
        <taxon>Populus</taxon>
    </lineage>
</organism>
<dbReference type="Proteomes" id="UP000006729">
    <property type="component" value="Chromosome 3"/>
</dbReference>
<keyword evidence="3" id="KW-1185">Reference proteome</keyword>
<name>A0A2K2B1I3_POPTR</name>
<evidence type="ECO:0000313" key="3">
    <source>
        <dbReference type="Proteomes" id="UP000006729"/>
    </source>
</evidence>